<evidence type="ECO:0000313" key="3">
    <source>
        <dbReference type="Proteomes" id="UP001289374"/>
    </source>
</evidence>
<name>A0AAE1W9E7_9LAMI</name>
<evidence type="ECO:0000313" key="2">
    <source>
        <dbReference type="EMBL" id="KAK4389215.1"/>
    </source>
</evidence>
<feature type="compositionally biased region" description="Basic and acidic residues" evidence="1">
    <location>
        <begin position="671"/>
        <end position="687"/>
    </location>
</feature>
<feature type="compositionally biased region" description="Basic and acidic residues" evidence="1">
    <location>
        <begin position="651"/>
        <end position="663"/>
    </location>
</feature>
<organism evidence="2 3">
    <name type="scientific">Sesamum angolense</name>
    <dbReference type="NCBI Taxonomy" id="2727404"/>
    <lineage>
        <taxon>Eukaryota</taxon>
        <taxon>Viridiplantae</taxon>
        <taxon>Streptophyta</taxon>
        <taxon>Embryophyta</taxon>
        <taxon>Tracheophyta</taxon>
        <taxon>Spermatophyta</taxon>
        <taxon>Magnoliopsida</taxon>
        <taxon>eudicotyledons</taxon>
        <taxon>Gunneridae</taxon>
        <taxon>Pentapetalae</taxon>
        <taxon>asterids</taxon>
        <taxon>lamiids</taxon>
        <taxon>Lamiales</taxon>
        <taxon>Pedaliaceae</taxon>
        <taxon>Sesamum</taxon>
    </lineage>
</organism>
<reference evidence="2" key="2">
    <citation type="journal article" date="2024" name="Plant">
        <title>Genomic evolution and insights into agronomic trait innovations of Sesamum species.</title>
        <authorList>
            <person name="Miao H."/>
            <person name="Wang L."/>
            <person name="Qu L."/>
            <person name="Liu H."/>
            <person name="Sun Y."/>
            <person name="Le M."/>
            <person name="Wang Q."/>
            <person name="Wei S."/>
            <person name="Zheng Y."/>
            <person name="Lin W."/>
            <person name="Duan Y."/>
            <person name="Cao H."/>
            <person name="Xiong S."/>
            <person name="Wang X."/>
            <person name="Wei L."/>
            <person name="Li C."/>
            <person name="Ma Q."/>
            <person name="Ju M."/>
            <person name="Zhao R."/>
            <person name="Li G."/>
            <person name="Mu C."/>
            <person name="Tian Q."/>
            <person name="Mei H."/>
            <person name="Zhang T."/>
            <person name="Gao T."/>
            <person name="Zhang H."/>
        </authorList>
    </citation>
    <scope>NUCLEOTIDE SEQUENCE</scope>
    <source>
        <strain evidence="2">K16</strain>
    </source>
</reference>
<feature type="compositionally biased region" description="Basic and acidic residues" evidence="1">
    <location>
        <begin position="7"/>
        <end position="19"/>
    </location>
</feature>
<dbReference type="Proteomes" id="UP001289374">
    <property type="component" value="Unassembled WGS sequence"/>
</dbReference>
<dbReference type="AlphaFoldDB" id="A0AAE1W9E7"/>
<evidence type="ECO:0008006" key="4">
    <source>
        <dbReference type="Google" id="ProtNLM"/>
    </source>
</evidence>
<keyword evidence="3" id="KW-1185">Reference proteome</keyword>
<protein>
    <recommendedName>
        <fullName evidence="4">Intracellular protein transport protein USO1-like protein</fullName>
    </recommendedName>
</protein>
<gene>
    <name evidence="2" type="ORF">Sango_2258500</name>
</gene>
<dbReference type="InterPro" id="IPR043424">
    <property type="entry name" value="BLT-like"/>
</dbReference>
<dbReference type="PANTHER" id="PTHR31071">
    <property type="entry name" value="GB|AAF24581.1"/>
    <property type="match status" value="1"/>
</dbReference>
<feature type="region of interest" description="Disordered" evidence="1">
    <location>
        <begin position="1"/>
        <end position="30"/>
    </location>
</feature>
<feature type="region of interest" description="Disordered" evidence="1">
    <location>
        <begin position="638"/>
        <end position="706"/>
    </location>
</feature>
<proteinExistence type="predicted"/>
<dbReference type="EMBL" id="JACGWL010000013">
    <property type="protein sequence ID" value="KAK4389215.1"/>
    <property type="molecule type" value="Genomic_DNA"/>
</dbReference>
<reference evidence="2" key="1">
    <citation type="submission" date="2020-06" db="EMBL/GenBank/DDBJ databases">
        <authorList>
            <person name="Li T."/>
            <person name="Hu X."/>
            <person name="Zhang T."/>
            <person name="Song X."/>
            <person name="Zhang H."/>
            <person name="Dai N."/>
            <person name="Sheng W."/>
            <person name="Hou X."/>
            <person name="Wei L."/>
        </authorList>
    </citation>
    <scope>NUCLEOTIDE SEQUENCE</scope>
    <source>
        <strain evidence="2">K16</strain>
        <tissue evidence="2">Leaf</tissue>
    </source>
</reference>
<sequence>MKSGEGPAEKRENLGEKLRRVGKRGGQTTPVASFWRPKELKLLAAAAAPHTGGGGREEFQDNTGHIRDIPFRVATVSARKLAATLWELHHYKLPLDTMHHGAGVPLPRLRRLHHQQLYKDKGGLEPLDHSPASPDLNCSFERSMWNSGEIVRILVPGSSSSLRRHVAASLMQHHRSAERSNHAIQPVSPASYGSSMEIAPYNPAVTPTSSVELKGRAGETSYSLRTSTELLKVLNRIWSLEEQHVSNMSLVKALKKELDHARAQIKVLVREQQADRHEMDELMKQITEDKLVRKNKEQDRISAAIQSMRDELEDERKLRKRSESLHRKLARELYEVKTTLASVSKELEGERNSRCLLEDLCDEFALGIRAYEKEMHALRQKSDKDWTERADRDQLILHVSESWLDERMQMKMQTGHGFGETKSVVGKLSSEIEAFLQAKRSSHTKINSNQVPRDPTLRRSSLESIPLNMAVSAPQDEDDDDSAGSDSNCFELEKTSECILKPRAHENQKNQSNESSKQKQVKKKVGSSERAAGLSPSSLQVKFEEQMAQAVSHNEPTKQGEDAEITATGQANPAENSISHKPERCDAAKETTPDRKYESEGISGLNSNYMIENLIRNHYLLSESANKQADKDYGVASSSVWRSQPSPVRQWTEKLPSHDRDMSESSSKLPPDLKENTLKAKLFEARTRGQRSRSRLKASVIPSRNE</sequence>
<dbReference type="PANTHER" id="PTHR31071:SF9">
    <property type="entry name" value="INTRACELLULAR PROTEIN TRANSPORT PROTEIN USO1-RELATED"/>
    <property type="match status" value="1"/>
</dbReference>
<evidence type="ECO:0000256" key="1">
    <source>
        <dbReference type="SAM" id="MobiDB-lite"/>
    </source>
</evidence>
<feature type="region of interest" description="Disordered" evidence="1">
    <location>
        <begin position="500"/>
        <end position="539"/>
    </location>
</feature>
<feature type="compositionally biased region" description="Basic and acidic residues" evidence="1">
    <location>
        <begin position="578"/>
        <end position="599"/>
    </location>
</feature>
<feature type="region of interest" description="Disordered" evidence="1">
    <location>
        <begin position="441"/>
        <end position="466"/>
    </location>
</feature>
<feature type="compositionally biased region" description="Polar residues" evidence="1">
    <location>
        <begin position="638"/>
        <end position="649"/>
    </location>
</feature>
<feature type="region of interest" description="Disordered" evidence="1">
    <location>
        <begin position="570"/>
        <end position="601"/>
    </location>
</feature>
<comment type="caution">
    <text evidence="2">The sequence shown here is derived from an EMBL/GenBank/DDBJ whole genome shotgun (WGS) entry which is preliminary data.</text>
</comment>
<accession>A0AAE1W9E7</accession>